<dbReference type="Pfam" id="PF04392">
    <property type="entry name" value="ABC_sub_bind"/>
    <property type="match status" value="1"/>
</dbReference>
<dbReference type="Proteomes" id="UP000749471">
    <property type="component" value="Unassembled WGS sequence"/>
</dbReference>
<dbReference type="InterPro" id="IPR007487">
    <property type="entry name" value="ABC_transpt-TYRBP-like"/>
</dbReference>
<protein>
    <submittedName>
        <fullName evidence="1">ABC transporter substrate-binding protein</fullName>
    </submittedName>
</protein>
<gene>
    <name evidence="1" type="ORF">KQI42_08300</name>
</gene>
<evidence type="ECO:0000313" key="1">
    <source>
        <dbReference type="EMBL" id="MBU5438005.1"/>
    </source>
</evidence>
<reference evidence="1 2" key="1">
    <citation type="submission" date="2021-06" db="EMBL/GenBank/DDBJ databases">
        <authorList>
            <person name="Sun Q."/>
            <person name="Li D."/>
        </authorList>
    </citation>
    <scope>NUCLEOTIDE SEQUENCE [LARGE SCALE GENOMIC DNA]</scope>
    <source>
        <strain evidence="1 2">MSJ-40</strain>
    </source>
</reference>
<accession>A0ABS6E511</accession>
<dbReference type="EMBL" id="JAHLPM010000006">
    <property type="protein sequence ID" value="MBU5438005.1"/>
    <property type="molecule type" value="Genomic_DNA"/>
</dbReference>
<evidence type="ECO:0000313" key="2">
    <source>
        <dbReference type="Proteomes" id="UP000749471"/>
    </source>
</evidence>
<dbReference type="RefSeq" id="WP_216518720.1">
    <property type="nucleotide sequence ID" value="NZ_JAHLPM010000006.1"/>
</dbReference>
<dbReference type="CDD" id="cd06325">
    <property type="entry name" value="PBP1_ABC_unchar_transporter"/>
    <property type="match status" value="1"/>
</dbReference>
<proteinExistence type="predicted"/>
<dbReference type="PANTHER" id="PTHR35271">
    <property type="entry name" value="ABC TRANSPORTER, SUBSTRATE-BINDING LIPOPROTEIN-RELATED"/>
    <property type="match status" value="1"/>
</dbReference>
<dbReference type="PROSITE" id="PS51257">
    <property type="entry name" value="PROKAR_LIPOPROTEIN"/>
    <property type="match status" value="1"/>
</dbReference>
<dbReference type="PANTHER" id="PTHR35271:SF1">
    <property type="entry name" value="ABC TRANSPORTER, SUBSTRATE-BINDING LIPOPROTEIN"/>
    <property type="match status" value="1"/>
</dbReference>
<keyword evidence="2" id="KW-1185">Reference proteome</keyword>
<name>A0ABS6E511_9FIRM</name>
<organism evidence="1 2">
    <name type="scientific">Tissierella simiarum</name>
    <dbReference type="NCBI Taxonomy" id="2841534"/>
    <lineage>
        <taxon>Bacteria</taxon>
        <taxon>Bacillati</taxon>
        <taxon>Bacillota</taxon>
        <taxon>Tissierellia</taxon>
        <taxon>Tissierellales</taxon>
        <taxon>Tissierellaceae</taxon>
        <taxon>Tissierella</taxon>
    </lineage>
</organism>
<comment type="caution">
    <text evidence="1">The sequence shown here is derived from an EMBL/GenBank/DDBJ whole genome shotgun (WGS) entry which is preliminary data.</text>
</comment>
<sequence>MVGKKHISGLSKSLGLILLFTIIISLVGCSTGDNSTTQVSNSKSKFSIGISQIIEHPALDSAREGFIAVLKEKGYEDKVDIDTQLAQGDISLTTTIANNFVSKKKDLILAISTPSAQSAFKATKNIPILFTSITDPVTAGILKDPNSPEGNITGTTDLAPLEKQIELGLKIVPKAKKVGVLYNTSEINSQIQVDKLKGITKDLKLELVEIPVTNTSEIEMALGGKIKGIDFLFLPSDNLVASSMPIVSKVCLQNKVVTIGVDEPMVKNGALACEGIDYFKLGYETGLMAIEILEGKEIKDIPVTSLEETQLTINEDIAEKLGISIPKELLDKAILVKGEN</sequence>